<comment type="catalytic activity">
    <reaction evidence="7">
        <text>UDP-N-acetyl-alpha-D-muramoyl-L-alanine + D-glutamate + ATP = UDP-N-acetyl-alpha-D-muramoyl-L-alanyl-D-glutamate + ADP + phosphate + H(+)</text>
        <dbReference type="Rhea" id="RHEA:16429"/>
        <dbReference type="ChEBI" id="CHEBI:15378"/>
        <dbReference type="ChEBI" id="CHEBI:29986"/>
        <dbReference type="ChEBI" id="CHEBI:30616"/>
        <dbReference type="ChEBI" id="CHEBI:43474"/>
        <dbReference type="ChEBI" id="CHEBI:83898"/>
        <dbReference type="ChEBI" id="CHEBI:83900"/>
        <dbReference type="ChEBI" id="CHEBI:456216"/>
        <dbReference type="EC" id="6.3.2.9"/>
    </reaction>
</comment>
<comment type="caution">
    <text evidence="10">The sequence shown here is derived from an EMBL/GenBank/DDBJ whole genome shotgun (WGS) entry which is preliminary data.</text>
</comment>
<evidence type="ECO:0000256" key="2">
    <source>
        <dbReference type="ARBA" id="ARBA00004752"/>
    </source>
</evidence>
<dbReference type="PANTHER" id="PTHR43692:SF1">
    <property type="entry name" value="UDP-N-ACETYLMURAMOYLALANINE--D-GLUTAMATE LIGASE"/>
    <property type="match status" value="1"/>
</dbReference>
<reference evidence="10 11" key="1">
    <citation type="submission" date="2019-07" db="EMBL/GenBank/DDBJ databases">
        <title>Whole genome shotgun sequence of Oceanithermus desulfurans NBRC 100063.</title>
        <authorList>
            <person name="Hosoyama A."/>
            <person name="Uohara A."/>
            <person name="Ohji S."/>
            <person name="Ichikawa N."/>
        </authorList>
    </citation>
    <scope>NUCLEOTIDE SEQUENCE [LARGE SCALE GENOMIC DNA]</scope>
    <source>
        <strain evidence="10 11">NBRC 100063</strain>
    </source>
</reference>
<dbReference type="GO" id="GO:0008360">
    <property type="term" value="P:regulation of cell shape"/>
    <property type="evidence" value="ECO:0007669"/>
    <property type="project" value="UniProtKB-KW"/>
</dbReference>
<dbReference type="GO" id="GO:0008764">
    <property type="term" value="F:UDP-N-acetylmuramoylalanine-D-glutamate ligase activity"/>
    <property type="evidence" value="ECO:0007669"/>
    <property type="project" value="UniProtKB-UniRule"/>
</dbReference>
<comment type="function">
    <text evidence="7">Cell wall formation. Catalyzes the addition of glutamate to the nucleotide precursor UDP-N-acetylmuramoyl-L-alanine (UMA).</text>
</comment>
<dbReference type="Gene3D" id="3.40.1190.10">
    <property type="entry name" value="Mur-like, catalytic domain"/>
    <property type="match status" value="1"/>
</dbReference>
<keyword evidence="5 7" id="KW-0547">Nucleotide-binding</keyword>
<evidence type="ECO:0000313" key="11">
    <source>
        <dbReference type="Proteomes" id="UP000321827"/>
    </source>
</evidence>
<evidence type="ECO:0000256" key="5">
    <source>
        <dbReference type="ARBA" id="ARBA00022741"/>
    </source>
</evidence>
<dbReference type="SUPFAM" id="SSF51984">
    <property type="entry name" value="MurCD N-terminal domain"/>
    <property type="match status" value="1"/>
</dbReference>
<protein>
    <recommendedName>
        <fullName evidence="7">UDP-N-acetylmuramoylalanine--D-glutamate ligase</fullName>
        <ecNumber evidence="7">6.3.2.9</ecNumber>
    </recommendedName>
    <alternativeName>
        <fullName evidence="7">D-glutamic acid-adding enzyme</fullName>
    </alternativeName>
    <alternativeName>
        <fullName evidence="7">UDP-N-acetylmuramoyl-L-alanyl-D-glutamate synthetase</fullName>
    </alternativeName>
</protein>
<dbReference type="UniPathway" id="UPA00219"/>
<feature type="domain" description="Mur ligase C-terminal" evidence="8">
    <location>
        <begin position="270"/>
        <end position="376"/>
    </location>
</feature>
<dbReference type="EMBL" id="BJXN01000015">
    <property type="protein sequence ID" value="GEM90530.1"/>
    <property type="molecule type" value="Genomic_DNA"/>
</dbReference>
<sequence length="418" mass="43723">MTLVYGLGRSGLGVLRFLARRGRAACFHDDRPRPADLAAARALGFAACDPEPGRFRTVIAAPGVPIDHPALVALERAGAEVIGEVELAWRETGLPLVGVTGTAGKTTTTVFTARLLEELGVAAAAAGNIDPPLVEVADRPGLEAAVVELSSFQLERVRAFRPRVAVLLNLGTDHLDRHGSLERYHAAKLRLLANLTPEDAIVYNAADPRVRAAAEGSPARLVPFEPATEPRATNARAAALAAAALAGSLGRAADPGALEARALELPAVPGRFETVGRVGDVVVIDDSIATRTEAVQAALQAAPAPVAWIVGGEDKGADLGALEPVVRERVALVLAIGRDGPRFARAFTPYARTVVIEEPEGPRALERALEAALAAGGVASVLLAPLAASFDQFEDYKHRSRAFREALVRVGGEAWTAS</sequence>
<dbReference type="Pfam" id="PF21799">
    <property type="entry name" value="MurD-like_N"/>
    <property type="match status" value="1"/>
</dbReference>
<dbReference type="EC" id="6.3.2.9" evidence="7"/>
<dbReference type="RefSeq" id="WP_147148341.1">
    <property type="nucleotide sequence ID" value="NZ_BJXN01000015.1"/>
</dbReference>
<dbReference type="GO" id="GO:0071555">
    <property type="term" value="P:cell wall organization"/>
    <property type="evidence" value="ECO:0007669"/>
    <property type="project" value="UniProtKB-KW"/>
</dbReference>
<dbReference type="AlphaFoldDB" id="A0A511RLL3"/>
<dbReference type="InterPro" id="IPR004101">
    <property type="entry name" value="Mur_ligase_C"/>
</dbReference>
<dbReference type="Proteomes" id="UP000321827">
    <property type="component" value="Unassembled WGS sequence"/>
</dbReference>
<dbReference type="GO" id="GO:0005737">
    <property type="term" value="C:cytoplasm"/>
    <property type="evidence" value="ECO:0007669"/>
    <property type="project" value="UniProtKB-SubCell"/>
</dbReference>
<evidence type="ECO:0000256" key="3">
    <source>
        <dbReference type="ARBA" id="ARBA00022490"/>
    </source>
</evidence>
<evidence type="ECO:0000256" key="7">
    <source>
        <dbReference type="HAMAP-Rule" id="MF_00639"/>
    </source>
</evidence>
<dbReference type="Gene3D" id="3.40.50.720">
    <property type="entry name" value="NAD(P)-binding Rossmann-like Domain"/>
    <property type="match status" value="1"/>
</dbReference>
<proteinExistence type="inferred from homology"/>
<dbReference type="Pfam" id="PF08245">
    <property type="entry name" value="Mur_ligase_M"/>
    <property type="match status" value="1"/>
</dbReference>
<comment type="pathway">
    <text evidence="2 7">Cell wall biogenesis; peptidoglycan biosynthesis.</text>
</comment>
<evidence type="ECO:0000313" key="10">
    <source>
        <dbReference type="EMBL" id="GEM90530.1"/>
    </source>
</evidence>
<keyword evidence="4 7" id="KW-0436">Ligase</keyword>
<organism evidence="10 11">
    <name type="scientific">Oceanithermus desulfurans NBRC 100063</name>
    <dbReference type="NCBI Taxonomy" id="1227550"/>
    <lineage>
        <taxon>Bacteria</taxon>
        <taxon>Thermotogati</taxon>
        <taxon>Deinococcota</taxon>
        <taxon>Deinococci</taxon>
        <taxon>Thermales</taxon>
        <taxon>Thermaceae</taxon>
        <taxon>Oceanithermus</taxon>
    </lineage>
</organism>
<keyword evidence="7" id="KW-0131">Cell cycle</keyword>
<dbReference type="InterPro" id="IPR036565">
    <property type="entry name" value="Mur-like_cat_sf"/>
</dbReference>
<gene>
    <name evidence="7 10" type="primary">murD</name>
    <name evidence="10" type="ORF">ODE01S_19640</name>
</gene>
<dbReference type="GO" id="GO:0005524">
    <property type="term" value="F:ATP binding"/>
    <property type="evidence" value="ECO:0007669"/>
    <property type="project" value="UniProtKB-UniRule"/>
</dbReference>
<keyword evidence="7" id="KW-0133">Cell shape</keyword>
<dbReference type="HAMAP" id="MF_00639">
    <property type="entry name" value="MurD"/>
    <property type="match status" value="1"/>
</dbReference>
<keyword evidence="3 7" id="KW-0963">Cytoplasm</keyword>
<evidence type="ECO:0000259" key="8">
    <source>
        <dbReference type="Pfam" id="PF02875"/>
    </source>
</evidence>
<dbReference type="PANTHER" id="PTHR43692">
    <property type="entry name" value="UDP-N-ACETYLMURAMOYLALANINE--D-GLUTAMATE LIGASE"/>
    <property type="match status" value="1"/>
</dbReference>
<dbReference type="InterPro" id="IPR036615">
    <property type="entry name" value="Mur_ligase_C_dom_sf"/>
</dbReference>
<keyword evidence="7" id="KW-0132">Cell division</keyword>
<name>A0A511RLL3_9DEIN</name>
<evidence type="ECO:0000256" key="4">
    <source>
        <dbReference type="ARBA" id="ARBA00022598"/>
    </source>
</evidence>
<dbReference type="Pfam" id="PF02875">
    <property type="entry name" value="Mur_ligase_C"/>
    <property type="match status" value="1"/>
</dbReference>
<dbReference type="OrthoDB" id="9809796at2"/>
<comment type="similarity">
    <text evidence="7">Belongs to the MurCDEF family.</text>
</comment>
<dbReference type="GO" id="GO:0051301">
    <property type="term" value="P:cell division"/>
    <property type="evidence" value="ECO:0007669"/>
    <property type="project" value="UniProtKB-KW"/>
</dbReference>
<keyword evidence="7" id="KW-0961">Cell wall biogenesis/degradation</keyword>
<dbReference type="SUPFAM" id="SSF53623">
    <property type="entry name" value="MurD-like peptide ligases, catalytic domain"/>
    <property type="match status" value="1"/>
</dbReference>
<dbReference type="InterPro" id="IPR013221">
    <property type="entry name" value="Mur_ligase_cen"/>
</dbReference>
<comment type="subcellular location">
    <subcellularLocation>
        <location evidence="1 7">Cytoplasm</location>
    </subcellularLocation>
</comment>
<feature type="domain" description="Mur ligase central" evidence="9">
    <location>
        <begin position="99"/>
        <end position="228"/>
    </location>
</feature>
<dbReference type="InterPro" id="IPR005762">
    <property type="entry name" value="MurD"/>
</dbReference>
<keyword evidence="7" id="KW-0573">Peptidoglycan synthesis</keyword>
<dbReference type="Gene3D" id="3.90.190.20">
    <property type="entry name" value="Mur ligase, C-terminal domain"/>
    <property type="match status" value="1"/>
</dbReference>
<evidence type="ECO:0000256" key="1">
    <source>
        <dbReference type="ARBA" id="ARBA00004496"/>
    </source>
</evidence>
<feature type="binding site" evidence="7">
    <location>
        <begin position="101"/>
        <end position="107"/>
    </location>
    <ligand>
        <name>ATP</name>
        <dbReference type="ChEBI" id="CHEBI:30616"/>
    </ligand>
</feature>
<dbReference type="GO" id="GO:0009252">
    <property type="term" value="P:peptidoglycan biosynthetic process"/>
    <property type="evidence" value="ECO:0007669"/>
    <property type="project" value="UniProtKB-UniRule"/>
</dbReference>
<keyword evidence="6 7" id="KW-0067">ATP-binding</keyword>
<dbReference type="SUPFAM" id="SSF53244">
    <property type="entry name" value="MurD-like peptide ligases, peptide-binding domain"/>
    <property type="match status" value="1"/>
</dbReference>
<accession>A0A511RLL3</accession>
<evidence type="ECO:0000259" key="9">
    <source>
        <dbReference type="Pfam" id="PF08245"/>
    </source>
</evidence>
<evidence type="ECO:0000256" key="6">
    <source>
        <dbReference type="ARBA" id="ARBA00022840"/>
    </source>
</evidence>